<dbReference type="RefSeq" id="XP_008712317.1">
    <property type="nucleotide sequence ID" value="XM_008714095.1"/>
</dbReference>
<dbReference type="Proteomes" id="UP000030752">
    <property type="component" value="Unassembled WGS sequence"/>
</dbReference>
<evidence type="ECO:0000256" key="16">
    <source>
        <dbReference type="SAM" id="MobiDB-lite"/>
    </source>
</evidence>
<dbReference type="InterPro" id="IPR035971">
    <property type="entry name" value="CBD_sf"/>
</dbReference>
<dbReference type="OrthoDB" id="4152669at2759"/>
<evidence type="ECO:0000256" key="9">
    <source>
        <dbReference type="ARBA" id="ARBA00023033"/>
    </source>
</evidence>
<comment type="function">
    <text evidence="15">Lytic polysaccharide monooxygenase (LMPO) that depolymerizes crystalline and amorphous polysaccharides via the oxidation of scissile alpha- or beta-(1-4)-glycosidic bonds, yielding C1 and/or C4 oxidation products. Catalysis by LPMOs requires the reduction of the active-site copper from Cu(II) to Cu(I) by a reducing agent and H(2)O(2) or O(2) as a cosubstrate.</text>
</comment>
<evidence type="ECO:0000256" key="14">
    <source>
        <dbReference type="ARBA" id="ARBA00045077"/>
    </source>
</evidence>
<evidence type="ECO:0000256" key="15">
    <source>
        <dbReference type="RuleBase" id="RU368122"/>
    </source>
</evidence>
<dbReference type="STRING" id="1220924.W2SCD4"/>
<dbReference type="GO" id="GO:0005576">
    <property type="term" value="C:extracellular region"/>
    <property type="evidence" value="ECO:0007669"/>
    <property type="project" value="UniProtKB-SubCell"/>
</dbReference>
<dbReference type="VEuPathDB" id="FungiDB:HMPREF1541_09421"/>
<comment type="similarity">
    <text evidence="13">Belongs to the polysaccharide monooxygenase AA9 family.</text>
</comment>
<dbReference type="HOGENOM" id="CLU_031730_0_0_1"/>
<comment type="cofactor">
    <cofactor evidence="1">
        <name>Cu(2+)</name>
        <dbReference type="ChEBI" id="CHEBI:29036"/>
    </cofactor>
</comment>
<feature type="signal peptide" evidence="17">
    <location>
        <begin position="1"/>
        <end position="19"/>
    </location>
</feature>
<evidence type="ECO:0000256" key="4">
    <source>
        <dbReference type="ARBA" id="ARBA00022723"/>
    </source>
</evidence>
<dbReference type="PROSITE" id="PS51164">
    <property type="entry name" value="CBM1_2"/>
    <property type="match status" value="1"/>
</dbReference>
<keyword evidence="20" id="KW-1185">Reference proteome</keyword>
<dbReference type="CDD" id="cd21175">
    <property type="entry name" value="LPMO_AA9"/>
    <property type="match status" value="1"/>
</dbReference>
<comment type="catalytic activity">
    <reaction evidence="14 15">
        <text>[(1-&gt;4)-beta-D-glucosyl]n+m + reduced acceptor + O2 = 4-dehydro-beta-D-glucosyl-[(1-&gt;4)-beta-D-glucosyl]n-1 + [(1-&gt;4)-beta-D-glucosyl]m + acceptor + H2O.</text>
        <dbReference type="EC" id="1.14.99.56"/>
    </reaction>
</comment>
<evidence type="ECO:0000313" key="20">
    <source>
        <dbReference type="Proteomes" id="UP000030752"/>
    </source>
</evidence>
<evidence type="ECO:0000256" key="12">
    <source>
        <dbReference type="ARBA" id="ARBA00023326"/>
    </source>
</evidence>
<dbReference type="InParanoid" id="W2SCD4"/>
<gene>
    <name evidence="19" type="ORF">HMPREF1541_09421</name>
</gene>
<keyword evidence="5 17" id="KW-0732">Signal</keyword>
<dbReference type="GO" id="GO:0030245">
    <property type="term" value="P:cellulose catabolic process"/>
    <property type="evidence" value="ECO:0007669"/>
    <property type="project" value="UniProtKB-UniRule"/>
</dbReference>
<keyword evidence="3 15" id="KW-0964">Secreted</keyword>
<dbReference type="GO" id="GO:0004497">
    <property type="term" value="F:monooxygenase activity"/>
    <property type="evidence" value="ECO:0007669"/>
    <property type="project" value="UniProtKB-KW"/>
</dbReference>
<dbReference type="PROSITE" id="PS00562">
    <property type="entry name" value="CBM1_1"/>
    <property type="match status" value="1"/>
</dbReference>
<evidence type="ECO:0000313" key="19">
    <source>
        <dbReference type="EMBL" id="ETN45589.1"/>
    </source>
</evidence>
<evidence type="ECO:0000259" key="18">
    <source>
        <dbReference type="PROSITE" id="PS51164"/>
    </source>
</evidence>
<evidence type="ECO:0000256" key="3">
    <source>
        <dbReference type="ARBA" id="ARBA00022525"/>
    </source>
</evidence>
<evidence type="ECO:0000256" key="11">
    <source>
        <dbReference type="ARBA" id="ARBA00023277"/>
    </source>
</evidence>
<dbReference type="EMBL" id="KB822712">
    <property type="protein sequence ID" value="ETN45589.1"/>
    <property type="molecule type" value="Genomic_DNA"/>
</dbReference>
<dbReference type="GeneID" id="19976760"/>
<evidence type="ECO:0000256" key="6">
    <source>
        <dbReference type="ARBA" id="ARBA00023001"/>
    </source>
</evidence>
<dbReference type="AlphaFoldDB" id="W2SCD4"/>
<evidence type="ECO:0000256" key="13">
    <source>
        <dbReference type="ARBA" id="ARBA00044502"/>
    </source>
</evidence>
<keyword evidence="12 15" id="KW-0624">Polysaccharide degradation</keyword>
<feature type="compositionally biased region" description="Low complexity" evidence="16">
    <location>
        <begin position="234"/>
        <end position="262"/>
    </location>
</feature>
<keyword evidence="6 15" id="KW-0136">Cellulose degradation</keyword>
<proteinExistence type="inferred from homology"/>
<evidence type="ECO:0000256" key="1">
    <source>
        <dbReference type="ARBA" id="ARBA00001973"/>
    </source>
</evidence>
<keyword evidence="4" id="KW-0479">Metal-binding</keyword>
<dbReference type="eggNOG" id="ENOG502RXMI">
    <property type="taxonomic scope" value="Eukaryota"/>
</dbReference>
<feature type="domain" description="CBM1" evidence="18">
    <location>
        <begin position="302"/>
        <end position="338"/>
    </location>
</feature>
<name>W2SCD4_CYPE1</name>
<evidence type="ECO:0000256" key="17">
    <source>
        <dbReference type="SAM" id="SignalP"/>
    </source>
</evidence>
<keyword evidence="11 15" id="KW-0119">Carbohydrate metabolism</keyword>
<evidence type="ECO:0000256" key="8">
    <source>
        <dbReference type="ARBA" id="ARBA00023008"/>
    </source>
</evidence>
<feature type="region of interest" description="Disordered" evidence="16">
    <location>
        <begin position="234"/>
        <end position="304"/>
    </location>
</feature>
<dbReference type="PANTHER" id="PTHR33353:SF17">
    <property type="entry name" value="ENDO-BETA-1,4-GLUCANASE D"/>
    <property type="match status" value="1"/>
</dbReference>
<accession>W2SCD4</accession>
<keyword evidence="7" id="KW-0560">Oxidoreductase</keyword>
<dbReference type="InterPro" id="IPR005103">
    <property type="entry name" value="AA9_LPMO"/>
</dbReference>
<dbReference type="InterPro" id="IPR000254">
    <property type="entry name" value="CBD"/>
</dbReference>
<evidence type="ECO:0000256" key="7">
    <source>
        <dbReference type="ARBA" id="ARBA00023002"/>
    </source>
</evidence>
<evidence type="ECO:0000256" key="2">
    <source>
        <dbReference type="ARBA" id="ARBA00004613"/>
    </source>
</evidence>
<protein>
    <recommendedName>
        <fullName evidence="15">AA9 family lytic polysaccharide monooxygenase</fullName>
        <ecNumber evidence="15">1.14.99.56</ecNumber>
    </recommendedName>
    <alternativeName>
        <fullName evidence="15">Endo-beta-1,4-glucanase</fullName>
    </alternativeName>
    <alternativeName>
        <fullName evidence="15">Glycosyl hydrolase 61 family protein</fullName>
    </alternativeName>
</protein>
<evidence type="ECO:0000256" key="5">
    <source>
        <dbReference type="ARBA" id="ARBA00022729"/>
    </source>
</evidence>
<evidence type="ECO:0000256" key="10">
    <source>
        <dbReference type="ARBA" id="ARBA00023157"/>
    </source>
</evidence>
<dbReference type="EC" id="1.14.99.56" evidence="15"/>
<organism evidence="19 20">
    <name type="scientific">Cyphellophora europaea (strain CBS 101466)</name>
    <name type="common">Phialophora europaea</name>
    <dbReference type="NCBI Taxonomy" id="1220924"/>
    <lineage>
        <taxon>Eukaryota</taxon>
        <taxon>Fungi</taxon>
        <taxon>Dikarya</taxon>
        <taxon>Ascomycota</taxon>
        <taxon>Pezizomycotina</taxon>
        <taxon>Eurotiomycetes</taxon>
        <taxon>Chaetothyriomycetidae</taxon>
        <taxon>Chaetothyriales</taxon>
        <taxon>Cyphellophoraceae</taxon>
        <taxon>Cyphellophora</taxon>
    </lineage>
</organism>
<dbReference type="SMART" id="SM00236">
    <property type="entry name" value="fCBD"/>
    <property type="match status" value="1"/>
</dbReference>
<keyword evidence="8" id="KW-0186">Copper</keyword>
<reference evidence="19 20" key="1">
    <citation type="submission" date="2013-03" db="EMBL/GenBank/DDBJ databases">
        <title>The Genome Sequence of Phialophora europaea CBS 101466.</title>
        <authorList>
            <consortium name="The Broad Institute Genomics Platform"/>
            <person name="Cuomo C."/>
            <person name="de Hoog S."/>
            <person name="Gorbushina A."/>
            <person name="Walker B."/>
            <person name="Young S.K."/>
            <person name="Zeng Q."/>
            <person name="Gargeya S."/>
            <person name="Fitzgerald M."/>
            <person name="Haas B."/>
            <person name="Abouelleil A."/>
            <person name="Allen A.W."/>
            <person name="Alvarado L."/>
            <person name="Arachchi H.M."/>
            <person name="Berlin A.M."/>
            <person name="Chapman S.B."/>
            <person name="Gainer-Dewar J."/>
            <person name="Goldberg J."/>
            <person name="Griggs A."/>
            <person name="Gujja S."/>
            <person name="Hansen M."/>
            <person name="Howarth C."/>
            <person name="Imamovic A."/>
            <person name="Ireland A."/>
            <person name="Larimer J."/>
            <person name="McCowan C."/>
            <person name="Murphy C."/>
            <person name="Pearson M."/>
            <person name="Poon T.W."/>
            <person name="Priest M."/>
            <person name="Roberts A."/>
            <person name="Saif S."/>
            <person name="Shea T."/>
            <person name="Sisk P."/>
            <person name="Sykes S."/>
            <person name="Wortman J."/>
            <person name="Nusbaum C."/>
            <person name="Birren B."/>
        </authorList>
    </citation>
    <scope>NUCLEOTIDE SEQUENCE [LARGE SCALE GENOMIC DNA]</scope>
    <source>
        <strain evidence="19 20">CBS 101466</strain>
    </source>
</reference>
<comment type="subcellular location">
    <subcellularLocation>
        <location evidence="2 15">Secreted</location>
    </subcellularLocation>
</comment>
<dbReference type="GO" id="GO:0046872">
    <property type="term" value="F:metal ion binding"/>
    <property type="evidence" value="ECO:0007669"/>
    <property type="project" value="UniProtKB-KW"/>
</dbReference>
<dbReference type="InterPro" id="IPR049892">
    <property type="entry name" value="AA9"/>
</dbReference>
<dbReference type="GO" id="GO:0008810">
    <property type="term" value="F:cellulase activity"/>
    <property type="evidence" value="ECO:0007669"/>
    <property type="project" value="UniProtKB-UniRule"/>
</dbReference>
<dbReference type="SUPFAM" id="SSF57180">
    <property type="entry name" value="Cellulose-binding domain"/>
    <property type="match status" value="1"/>
</dbReference>
<dbReference type="Gene3D" id="2.70.50.70">
    <property type="match status" value="1"/>
</dbReference>
<keyword evidence="10 15" id="KW-1015">Disulfide bond</keyword>
<dbReference type="GO" id="GO:0030248">
    <property type="term" value="F:cellulose binding"/>
    <property type="evidence" value="ECO:0007669"/>
    <property type="project" value="UniProtKB-UniRule"/>
</dbReference>
<feature type="chain" id="PRO_5004824477" description="AA9 family lytic polysaccharide monooxygenase" evidence="17">
    <location>
        <begin position="20"/>
        <end position="340"/>
    </location>
</feature>
<sequence>MMKTLSLLALAATAKLVSAHATVQAVWINDADQGTGTAIRSPPNNSPLVDVTSSDMTCNVNNKAVGTTLKVKAGDKFTFEWHHESRSASDQIIDPSHNGPVLVYIAPTTTGTAGNGWVKLAEDGFSNGQWAVERLRAAAGKHSITIPDIAAVTYLLRAEIIALHEGYRVNGAQFYMECVQIEVTSSSGSTTKTLPAGVAIPGAYSAQDPGILFDLYNSFSSYKVPGPAVWDGASLSSGGSGSSPAPSSSSSSKPVATTTTTPTAPPTAVPTTLQTSVRPATTKQPVPTSSLPPPPSSSTPTGSVAEWQQCGGINFSGSGTCASGLTCKQWNPYYFQCIKA</sequence>
<feature type="compositionally biased region" description="Polar residues" evidence="16">
    <location>
        <begin position="273"/>
        <end position="286"/>
    </location>
</feature>
<dbReference type="Pfam" id="PF00734">
    <property type="entry name" value="CBM_1"/>
    <property type="match status" value="1"/>
</dbReference>
<dbReference type="Pfam" id="PF03443">
    <property type="entry name" value="AA9"/>
    <property type="match status" value="1"/>
</dbReference>
<dbReference type="PANTHER" id="PTHR33353">
    <property type="entry name" value="PUTATIVE (AFU_ORTHOLOGUE AFUA_1G12560)-RELATED"/>
    <property type="match status" value="1"/>
</dbReference>
<keyword evidence="9" id="KW-0503">Monooxygenase</keyword>
<comment type="domain">
    <text evidence="15">Has a modular structure: an endo-beta-1,4-glucanase catalytic module at the N-terminus, a linker rich in serines and threonines, and a C-terminal carbohydrate-binding module (CBM).</text>
</comment>